<reference evidence="10 11" key="1">
    <citation type="journal article" date="2017" name="Sci. Rep.">
        <title>Recovery of the first full-length genome sequence of a parapoxvirus directly from a clinical sample.</title>
        <authorList>
            <person name="Gunther T."/>
            <person name="Haas L."/>
            <person name="Alawi M."/>
            <person name="Wohlsein P."/>
            <person name="Marks J."/>
            <person name="Grundhoff A."/>
            <person name="Becher P."/>
            <person name="Fischer N."/>
        </authorList>
    </citation>
    <scope>NUCLEOTIDE SEQUENCE [LARGE SCALE GENOMIC DNA]</scope>
    <source>
        <strain evidence="10">AFK76s1</strain>
    </source>
</reference>
<proteinExistence type="predicted"/>
<sequence>MPPPTSPILRQPDPTLAAPGSLYDVFLAKFLRALAARAAPASAACAVRVGAVRGRLRNCELMVLNRCHTDASDALALASEALAETLAALPQADRIAVANELGVDPKAPKLLPDPACASAESTLAQNVDIQTLNLGDCGAPDGRRVRIALVNSGHAAANCALARVATALARRTPVRREGSLASGSMPPWSVLLSVATVTVIGAVAVSLLKRALKLRFRFAASSADRTKLRV</sequence>
<comment type="function">
    <text evidence="8">Component of the entry fusion complex (EFC), which consists of 11 proteins. During cell infection, this complex mediates entry of the virion core into the host cytoplasm by a two-step mechanism consisting of lipid mixing of the viral and cellular membranes and subsequent pore formation.</text>
</comment>
<gene>
    <name evidence="10" type="ORF">SePPVgORF117</name>
</gene>
<keyword evidence="6 9" id="KW-0472">Membrane</keyword>
<evidence type="ECO:0000313" key="11">
    <source>
        <dbReference type="Proteomes" id="UP000202998"/>
    </source>
</evidence>
<evidence type="ECO:0000256" key="8">
    <source>
        <dbReference type="ARBA" id="ARBA00034668"/>
    </source>
</evidence>
<evidence type="ECO:0000313" key="10">
    <source>
        <dbReference type="EMBL" id="ASC55521.1"/>
    </source>
</evidence>
<keyword evidence="7" id="KW-1015">Disulfide bond</keyword>
<evidence type="ECO:0000256" key="3">
    <source>
        <dbReference type="ARBA" id="ARBA00022879"/>
    </source>
</evidence>
<keyword evidence="3" id="KW-0261">Viral envelope protein</keyword>
<dbReference type="OrthoDB" id="24451at10239"/>
<evidence type="ECO:0000256" key="6">
    <source>
        <dbReference type="ARBA" id="ARBA00023136"/>
    </source>
</evidence>
<keyword evidence="4" id="KW-0426">Late protein</keyword>
<keyword evidence="5 9" id="KW-1133">Transmembrane helix</keyword>
<evidence type="ECO:0000256" key="9">
    <source>
        <dbReference type="SAM" id="Phobius"/>
    </source>
</evidence>
<dbReference type="Pfam" id="PF02442">
    <property type="entry name" value="L1R_F9L"/>
    <property type="match status" value="1"/>
</dbReference>
<comment type="subcellular location">
    <subcellularLocation>
        <location evidence="1">Virion membrane</location>
        <topology evidence="1">Single-pass membrane protein</topology>
    </subcellularLocation>
</comment>
<evidence type="ECO:0000256" key="2">
    <source>
        <dbReference type="ARBA" id="ARBA00022692"/>
    </source>
</evidence>
<evidence type="ECO:0000256" key="1">
    <source>
        <dbReference type="ARBA" id="ARBA00004381"/>
    </source>
</evidence>
<dbReference type="Proteomes" id="UP000202998">
    <property type="component" value="Segment"/>
</dbReference>
<protein>
    <submittedName>
        <fullName evidence="10">Vaccinia virus F9L-like protein</fullName>
    </submittedName>
</protein>
<keyword evidence="2 9" id="KW-0812">Transmembrane</keyword>
<accession>A0A1Z3GCM6</accession>
<keyword evidence="11" id="KW-1185">Reference proteome</keyword>
<dbReference type="InterPro" id="IPR003472">
    <property type="entry name" value="Virion_mem_poxvirus_L1"/>
</dbReference>
<evidence type="ECO:0000256" key="5">
    <source>
        <dbReference type="ARBA" id="ARBA00022989"/>
    </source>
</evidence>
<dbReference type="EMBL" id="KY382358">
    <property type="protein sequence ID" value="ASC55521.1"/>
    <property type="molecule type" value="Genomic_DNA"/>
</dbReference>
<organism evidence="10 11">
    <name type="scientific">Seal parapoxvirus</name>
    <dbReference type="NCBI Taxonomy" id="187984"/>
    <lineage>
        <taxon>Viruses</taxon>
        <taxon>Varidnaviria</taxon>
        <taxon>Bamfordvirae</taxon>
        <taxon>Nucleocytoviricota</taxon>
        <taxon>Pokkesviricetes</taxon>
        <taxon>Chitovirales</taxon>
        <taxon>Poxviridae</taxon>
        <taxon>Chordopoxvirinae</taxon>
        <taxon>Parapoxvirus</taxon>
        <taxon>Parapoxvirus sealpox</taxon>
        <taxon>Grey sealpox virus</taxon>
    </lineage>
</organism>
<evidence type="ECO:0000256" key="4">
    <source>
        <dbReference type="ARBA" id="ARBA00022921"/>
    </source>
</evidence>
<name>A0A1Z3GCM6_9POXV</name>
<dbReference type="GO" id="GO:0019031">
    <property type="term" value="C:viral envelope"/>
    <property type="evidence" value="ECO:0007669"/>
    <property type="project" value="UniProtKB-KW"/>
</dbReference>
<evidence type="ECO:0000256" key="7">
    <source>
        <dbReference type="ARBA" id="ARBA00023157"/>
    </source>
</evidence>
<dbReference type="GO" id="GO:0055036">
    <property type="term" value="C:virion membrane"/>
    <property type="evidence" value="ECO:0007669"/>
    <property type="project" value="UniProtKB-SubCell"/>
</dbReference>
<keyword evidence="3" id="KW-0946">Virion</keyword>
<feature type="transmembrane region" description="Helical" evidence="9">
    <location>
        <begin position="188"/>
        <end position="208"/>
    </location>
</feature>